<sequence length="247" mass="26139">MHQFGWGNDKPTVVLVHGGFADATNSWDKVVKRLQDQGYPVMAPANPLRGLATDSAYLASVLDSIEGPIVLVGHSYGGAVITNAAANDPDVKALVYIAAFVPDNGETLGELISKYPGSEIQAALNHVPYPNPDGSTGTDLYIKADRFRDVFAADLPKSTTTVMSATQRPFSAQSFADPTQAAAWHTIPSWGLVATADKAIPAELERFEYERAGAREVVEVSGASHSVMASQPGVVTELIVEAANATD</sequence>
<evidence type="ECO:0000313" key="3">
    <source>
        <dbReference type="Proteomes" id="UP000199413"/>
    </source>
</evidence>
<dbReference type="PANTHER" id="PTHR37017:SF11">
    <property type="entry name" value="ESTERASE_LIPASE_THIOESTERASE DOMAIN-CONTAINING PROTEIN"/>
    <property type="match status" value="1"/>
</dbReference>
<dbReference type="Gene3D" id="3.40.50.1820">
    <property type="entry name" value="alpha/beta hydrolase"/>
    <property type="match status" value="1"/>
</dbReference>
<dbReference type="EMBL" id="FMHV01000002">
    <property type="protein sequence ID" value="SCL30197.1"/>
    <property type="molecule type" value="Genomic_DNA"/>
</dbReference>
<name>A0A1C6SLD8_9ACTN</name>
<dbReference type="Pfam" id="PF12697">
    <property type="entry name" value="Abhydrolase_6"/>
    <property type="match status" value="1"/>
</dbReference>
<dbReference type="InterPro" id="IPR052897">
    <property type="entry name" value="Sec-Metab_Biosynth_Hydrolase"/>
</dbReference>
<evidence type="ECO:0000259" key="1">
    <source>
        <dbReference type="Pfam" id="PF12697"/>
    </source>
</evidence>
<reference evidence="3" key="1">
    <citation type="submission" date="2016-06" db="EMBL/GenBank/DDBJ databases">
        <authorList>
            <person name="Varghese N."/>
            <person name="Submissions Spin"/>
        </authorList>
    </citation>
    <scope>NUCLEOTIDE SEQUENCE [LARGE SCALE GENOMIC DNA]</scope>
    <source>
        <strain evidence="3">DSM 45431</strain>
    </source>
</reference>
<evidence type="ECO:0000313" key="2">
    <source>
        <dbReference type="EMBL" id="SCL30197.1"/>
    </source>
</evidence>
<dbReference type="AlphaFoldDB" id="A0A1C6SLD8"/>
<organism evidence="2 3">
    <name type="scientific">Micromonospora rhizosphaerae</name>
    <dbReference type="NCBI Taxonomy" id="568872"/>
    <lineage>
        <taxon>Bacteria</taxon>
        <taxon>Bacillati</taxon>
        <taxon>Actinomycetota</taxon>
        <taxon>Actinomycetes</taxon>
        <taxon>Micromonosporales</taxon>
        <taxon>Micromonosporaceae</taxon>
        <taxon>Micromonospora</taxon>
    </lineage>
</organism>
<dbReference type="STRING" id="568872.GA0070624_4027"/>
<gene>
    <name evidence="2" type="ORF">GA0070624_4027</name>
</gene>
<dbReference type="PANTHER" id="PTHR37017">
    <property type="entry name" value="AB HYDROLASE-1 DOMAIN-CONTAINING PROTEIN-RELATED"/>
    <property type="match status" value="1"/>
</dbReference>
<dbReference type="SUPFAM" id="SSF53474">
    <property type="entry name" value="alpha/beta-Hydrolases"/>
    <property type="match status" value="1"/>
</dbReference>
<keyword evidence="3" id="KW-1185">Reference proteome</keyword>
<accession>A0A1C6SLD8</accession>
<protein>
    <submittedName>
        <fullName evidence="2">Pimeloyl-ACP methyl ester carboxylesterase</fullName>
    </submittedName>
</protein>
<proteinExistence type="predicted"/>
<dbReference type="InterPro" id="IPR029058">
    <property type="entry name" value="AB_hydrolase_fold"/>
</dbReference>
<feature type="domain" description="AB hydrolase-1" evidence="1">
    <location>
        <begin position="13"/>
        <end position="236"/>
    </location>
</feature>
<dbReference type="Proteomes" id="UP000199413">
    <property type="component" value="Unassembled WGS sequence"/>
</dbReference>
<dbReference type="GO" id="GO:0003824">
    <property type="term" value="F:catalytic activity"/>
    <property type="evidence" value="ECO:0007669"/>
    <property type="project" value="UniProtKB-ARBA"/>
</dbReference>
<dbReference type="InterPro" id="IPR000073">
    <property type="entry name" value="AB_hydrolase_1"/>
</dbReference>